<reference evidence="1" key="2">
    <citation type="journal article" date="2015" name="Data Brief">
        <title>Shoot transcriptome of the giant reed, Arundo donax.</title>
        <authorList>
            <person name="Barrero R.A."/>
            <person name="Guerrero F.D."/>
            <person name="Moolhuijzen P."/>
            <person name="Goolsby J.A."/>
            <person name="Tidwell J."/>
            <person name="Bellgard S.E."/>
            <person name="Bellgard M.I."/>
        </authorList>
    </citation>
    <scope>NUCLEOTIDE SEQUENCE</scope>
    <source>
        <tissue evidence="1">Shoot tissue taken approximately 20 cm above the soil surface</tissue>
    </source>
</reference>
<proteinExistence type="predicted"/>
<dbReference type="EMBL" id="GBRH01241394">
    <property type="protein sequence ID" value="JAD56501.1"/>
    <property type="molecule type" value="Transcribed_RNA"/>
</dbReference>
<organism evidence="1">
    <name type="scientific">Arundo donax</name>
    <name type="common">Giant reed</name>
    <name type="synonym">Donax arundinaceus</name>
    <dbReference type="NCBI Taxonomy" id="35708"/>
    <lineage>
        <taxon>Eukaryota</taxon>
        <taxon>Viridiplantae</taxon>
        <taxon>Streptophyta</taxon>
        <taxon>Embryophyta</taxon>
        <taxon>Tracheophyta</taxon>
        <taxon>Spermatophyta</taxon>
        <taxon>Magnoliopsida</taxon>
        <taxon>Liliopsida</taxon>
        <taxon>Poales</taxon>
        <taxon>Poaceae</taxon>
        <taxon>PACMAD clade</taxon>
        <taxon>Arundinoideae</taxon>
        <taxon>Arundineae</taxon>
        <taxon>Arundo</taxon>
    </lineage>
</organism>
<accession>A0A0A9S9L2</accession>
<reference evidence="1" key="1">
    <citation type="submission" date="2014-09" db="EMBL/GenBank/DDBJ databases">
        <authorList>
            <person name="Magalhaes I.L.F."/>
            <person name="Oliveira U."/>
            <person name="Santos F.R."/>
            <person name="Vidigal T.H.D.A."/>
            <person name="Brescovit A.D."/>
            <person name="Santos A.J."/>
        </authorList>
    </citation>
    <scope>NUCLEOTIDE SEQUENCE</scope>
    <source>
        <tissue evidence="1">Shoot tissue taken approximately 20 cm above the soil surface</tissue>
    </source>
</reference>
<evidence type="ECO:0000313" key="1">
    <source>
        <dbReference type="EMBL" id="JAD56501.1"/>
    </source>
</evidence>
<protein>
    <submittedName>
        <fullName evidence="1">Uncharacterized protein</fullName>
    </submittedName>
</protein>
<dbReference type="AlphaFoldDB" id="A0A0A9S9L2"/>
<name>A0A0A9S9L2_ARUDO</name>
<sequence>MTSETLAFDLRVAQFHYSHVAYWTPECLPIFDASWIPDRRSDL</sequence>